<dbReference type="RefSeq" id="WP_046498669.1">
    <property type="nucleotide sequence ID" value="NZ_CP011133.1"/>
</dbReference>
<dbReference type="PATRIC" id="fig|1261127.3.peg.5410"/>
<proteinExistence type="predicted"/>
<keyword evidence="1" id="KW-0614">Plasmid</keyword>
<dbReference type="EMBL" id="CP011133">
    <property type="protein sequence ID" value="AKE62053.1"/>
    <property type="molecule type" value="Genomic_DNA"/>
</dbReference>
<protein>
    <submittedName>
        <fullName evidence="1">Uncharacterized protein</fullName>
    </submittedName>
</protein>
<dbReference type="HOGENOM" id="CLU_2422307_0_0_6"/>
<geneLocation type="plasmid" evidence="1">
    <name>unnamed</name>
</geneLocation>
<dbReference type="OrthoDB" id="6591454at2"/>
<dbReference type="KEGG" id="cama:F384_26105"/>
<sequence length="89" mass="9602">MKVKELIAQLQLHDPEAVVVVAGFETQSTGLVAEADTIKECVTVSVKADSMTGDRSLAKEGSPSVWLGWGDDYRTEFFVSAITDPDELA</sequence>
<accession>A0A0F6RIS5</accession>
<reference evidence="1 2" key="1">
    <citation type="submission" date="2015-03" db="EMBL/GenBank/DDBJ databases">
        <title>Complete genome sequence of Citrobacter amalonaticus Y19.</title>
        <authorList>
            <person name="Park S."/>
        </authorList>
    </citation>
    <scope>NUCLEOTIDE SEQUENCE [LARGE SCALE GENOMIC DNA]</scope>
    <source>
        <strain evidence="1 2">Y19</strain>
        <plasmid evidence="2">Plasmid</plasmid>
    </source>
</reference>
<evidence type="ECO:0000313" key="1">
    <source>
        <dbReference type="EMBL" id="AKE62053.1"/>
    </source>
</evidence>
<organism evidence="1 2">
    <name type="scientific">Citrobacter amalonaticus Y19</name>
    <dbReference type="NCBI Taxonomy" id="1261127"/>
    <lineage>
        <taxon>Bacteria</taxon>
        <taxon>Pseudomonadati</taxon>
        <taxon>Pseudomonadota</taxon>
        <taxon>Gammaproteobacteria</taxon>
        <taxon>Enterobacterales</taxon>
        <taxon>Enterobacteriaceae</taxon>
        <taxon>Citrobacter</taxon>
    </lineage>
</organism>
<name>A0A0F6RIS5_CITAM</name>
<evidence type="ECO:0000313" key="2">
    <source>
        <dbReference type="Proteomes" id="UP000034085"/>
    </source>
</evidence>
<dbReference type="AlphaFoldDB" id="A0A0F6RIS5"/>
<dbReference type="Proteomes" id="UP000034085">
    <property type="component" value="Plasmid"/>
</dbReference>
<gene>
    <name evidence="1" type="ORF">F384_26105</name>
</gene>